<dbReference type="GO" id="GO:0018800">
    <property type="term" value="F:5-oxopent-3-ene-1,2,5-tricarboxylate decarboxylase activity"/>
    <property type="evidence" value="ECO:0007669"/>
    <property type="project" value="InterPro"/>
</dbReference>
<evidence type="ECO:0000259" key="2">
    <source>
        <dbReference type="Pfam" id="PF01557"/>
    </source>
</evidence>
<keyword evidence="1" id="KW-0479">Metal-binding</keyword>
<sequence length="210" mass="22553">MKGTVFAVALNHRSQLDVWDEKFRQAPYQTPPRTPVWFIKPRNTVIHGGDAIPHPVGEEVMSGATLALVVGKTARKVAEGQAQAFIAGFSLANEVSLPESGFYRPAIKARCRDGFCPLGELVNQPLADTLDIITEINGKEVDRWSTADLVRSAAQLLSALSDFATLQPGDVILLGTPQRRVAIKPGDRVTVRAAGFLALENTVVLAGGQA</sequence>
<reference evidence="3" key="1">
    <citation type="submission" date="2019-01" db="EMBL/GenBank/DDBJ databases">
        <authorList>
            <person name="Ashton P.M."/>
            <person name="Dallman T."/>
            <person name="Nair S."/>
            <person name="De Pinna E."/>
            <person name="Peters T."/>
            <person name="Grant K."/>
        </authorList>
    </citation>
    <scope>NUCLEOTIDE SEQUENCE</scope>
    <source>
        <strain evidence="4">271153</strain>
        <strain evidence="3">500372</strain>
    </source>
</reference>
<evidence type="ECO:0000313" key="3">
    <source>
        <dbReference type="EMBL" id="ECB1915402.1"/>
    </source>
</evidence>
<dbReference type="GO" id="GO:0046872">
    <property type="term" value="F:metal ion binding"/>
    <property type="evidence" value="ECO:0007669"/>
    <property type="project" value="UniProtKB-KW"/>
</dbReference>
<dbReference type="PANTHER" id="PTHR11820:SF114">
    <property type="entry name" value="4-HYDROXYPHENYLACETATE CATABOLISM PROTEIN"/>
    <property type="match status" value="1"/>
</dbReference>
<feature type="domain" description="Fumarylacetoacetase-like C-terminal" evidence="2">
    <location>
        <begin position="4"/>
        <end position="204"/>
    </location>
</feature>
<protein>
    <submittedName>
        <fullName evidence="3">2-hydroxyhepta-2,4-diene-1,7-dioate isomerase</fullName>
    </submittedName>
</protein>
<keyword evidence="3" id="KW-0413">Isomerase</keyword>
<dbReference type="InterPro" id="IPR036663">
    <property type="entry name" value="Fumarylacetoacetase_C_sf"/>
</dbReference>
<dbReference type="GO" id="GO:0008704">
    <property type="term" value="F:5-carboxymethyl-2-hydroxymuconate delta-isomerase activity"/>
    <property type="evidence" value="ECO:0007669"/>
    <property type="project" value="InterPro"/>
</dbReference>
<name>A0A5X8XZQ3_SALNE</name>
<accession>A0A5X8XZQ3</accession>
<dbReference type="Pfam" id="PF01557">
    <property type="entry name" value="FAA_hydrolase"/>
    <property type="match status" value="1"/>
</dbReference>
<dbReference type="NCBIfam" id="TIGR02305">
    <property type="entry name" value="HpaG-N-term"/>
    <property type="match status" value="1"/>
</dbReference>
<comment type="caution">
    <text evidence="3">The sequence shown here is derived from an EMBL/GenBank/DDBJ whole genome shotgun (WGS) entry which is preliminary data.</text>
</comment>
<dbReference type="InterPro" id="IPR012686">
    <property type="entry name" value="HPA_isomer/decarb_N"/>
</dbReference>
<dbReference type="EMBL" id="AAHWTY010000105">
    <property type="protein sequence ID" value="ECB1915402.1"/>
    <property type="molecule type" value="Genomic_DNA"/>
</dbReference>
<dbReference type="SUPFAM" id="SSF56529">
    <property type="entry name" value="FAH"/>
    <property type="match status" value="1"/>
</dbReference>
<dbReference type="InterPro" id="IPR011234">
    <property type="entry name" value="Fumarylacetoacetase-like_C"/>
</dbReference>
<dbReference type="PANTHER" id="PTHR11820">
    <property type="entry name" value="ACYLPYRUVASE"/>
    <property type="match status" value="1"/>
</dbReference>
<dbReference type="AlphaFoldDB" id="A0A5X8XZQ3"/>
<gene>
    <name evidence="4" type="ORF">E1A34_25390</name>
    <name evidence="3" type="ORF">EVG73_24000</name>
</gene>
<organism evidence="3">
    <name type="scientific">Salmonella newport</name>
    <dbReference type="NCBI Taxonomy" id="108619"/>
    <lineage>
        <taxon>Bacteria</taxon>
        <taxon>Pseudomonadati</taxon>
        <taxon>Pseudomonadota</taxon>
        <taxon>Gammaproteobacteria</taxon>
        <taxon>Enterobacterales</taxon>
        <taxon>Enterobacteriaceae</taxon>
        <taxon>Salmonella</taxon>
    </lineage>
</organism>
<dbReference type="EMBL" id="AAHYLK010000043">
    <property type="protein sequence ID" value="ECB7109333.1"/>
    <property type="molecule type" value="Genomic_DNA"/>
</dbReference>
<proteinExistence type="predicted"/>
<dbReference type="Gene3D" id="3.90.850.10">
    <property type="entry name" value="Fumarylacetoacetase-like, C-terminal domain"/>
    <property type="match status" value="1"/>
</dbReference>
<evidence type="ECO:0000256" key="1">
    <source>
        <dbReference type="ARBA" id="ARBA00022723"/>
    </source>
</evidence>
<evidence type="ECO:0000313" key="4">
    <source>
        <dbReference type="EMBL" id="ECB7109333.1"/>
    </source>
</evidence>
<dbReference type="Proteomes" id="UP000839827">
    <property type="component" value="Unassembled WGS sequence"/>
</dbReference>